<organism evidence="5 6">
    <name type="scientific">Trichogramma brassicae</name>
    <dbReference type="NCBI Taxonomy" id="86971"/>
    <lineage>
        <taxon>Eukaryota</taxon>
        <taxon>Metazoa</taxon>
        <taxon>Ecdysozoa</taxon>
        <taxon>Arthropoda</taxon>
        <taxon>Hexapoda</taxon>
        <taxon>Insecta</taxon>
        <taxon>Pterygota</taxon>
        <taxon>Neoptera</taxon>
        <taxon>Endopterygota</taxon>
        <taxon>Hymenoptera</taxon>
        <taxon>Apocrita</taxon>
        <taxon>Proctotrupomorpha</taxon>
        <taxon>Chalcidoidea</taxon>
        <taxon>Trichogrammatidae</taxon>
        <taxon>Trichogramma</taxon>
    </lineage>
</organism>
<keyword evidence="2" id="KW-0802">TPR repeat</keyword>
<dbReference type="InterPro" id="IPR001623">
    <property type="entry name" value="DnaJ_domain"/>
</dbReference>
<dbReference type="InterPro" id="IPR036869">
    <property type="entry name" value="J_dom_sf"/>
</dbReference>
<name>A0A6H5IMI7_9HYME</name>
<feature type="compositionally biased region" description="Basic and acidic residues" evidence="3">
    <location>
        <begin position="222"/>
        <end position="235"/>
    </location>
</feature>
<evidence type="ECO:0000256" key="1">
    <source>
        <dbReference type="ARBA" id="ARBA00022737"/>
    </source>
</evidence>
<sequence length="259" mass="28763">RARSGAAIARSAPERVVRCVQGTTTFVRLRRGETLQQQQQQGPSSSTSSSRRRRRRSTPAASEMAVDDPTATVIDLSSTADATTTIGGGIKNNPSPTMAGSTTSLPAQVDQAASAPAAATFAAAADLDNTCKPTEPKMLKPEHPLQNSEYTFEPIDSHDYKFRLAEIKKEEANRLYSAKQYKQALVVYNEVIDRHSNASDAEKKEQEKKFKEVGEAYGILSDPKKRSRYDNGHDLEDTDFNFQEERRNSRFPCAKYRKK</sequence>
<feature type="region of interest" description="Disordered" evidence="3">
    <location>
        <begin position="30"/>
        <end position="70"/>
    </location>
</feature>
<proteinExistence type="predicted"/>
<reference evidence="5 6" key="1">
    <citation type="submission" date="2020-02" db="EMBL/GenBank/DDBJ databases">
        <authorList>
            <person name="Ferguson B K."/>
        </authorList>
    </citation>
    <scope>NUCLEOTIDE SEQUENCE [LARGE SCALE GENOMIC DNA]</scope>
</reference>
<dbReference type="PANTHER" id="PTHR45188:SF2">
    <property type="entry name" value="DNAJ HOMOLOG SUBFAMILY C MEMBER 7"/>
    <property type="match status" value="1"/>
</dbReference>
<dbReference type="OrthoDB" id="765884at2759"/>
<dbReference type="Pfam" id="PF00226">
    <property type="entry name" value="DnaJ"/>
    <property type="match status" value="1"/>
</dbReference>
<dbReference type="SUPFAM" id="SSF46565">
    <property type="entry name" value="Chaperone J-domain"/>
    <property type="match status" value="1"/>
</dbReference>
<keyword evidence="6" id="KW-1185">Reference proteome</keyword>
<protein>
    <recommendedName>
        <fullName evidence="4">J domain-containing protein</fullName>
    </recommendedName>
</protein>
<gene>
    <name evidence="5" type="ORF">TBRA_LOCUS10615</name>
</gene>
<dbReference type="PANTHER" id="PTHR45188">
    <property type="entry name" value="DNAJ PROTEIN P58IPK HOMOLOG"/>
    <property type="match status" value="1"/>
</dbReference>
<evidence type="ECO:0000256" key="2">
    <source>
        <dbReference type="ARBA" id="ARBA00022803"/>
    </source>
</evidence>
<evidence type="ECO:0000259" key="4">
    <source>
        <dbReference type="PROSITE" id="PS50076"/>
    </source>
</evidence>
<evidence type="ECO:0000313" key="5">
    <source>
        <dbReference type="EMBL" id="CAB0038848.1"/>
    </source>
</evidence>
<evidence type="ECO:0000313" key="6">
    <source>
        <dbReference type="Proteomes" id="UP000479190"/>
    </source>
</evidence>
<accession>A0A6H5IMI7</accession>
<dbReference type="PROSITE" id="PS50076">
    <property type="entry name" value="DNAJ_2"/>
    <property type="match status" value="1"/>
</dbReference>
<feature type="non-terminal residue" evidence="5">
    <location>
        <position position="1"/>
    </location>
</feature>
<dbReference type="Proteomes" id="UP000479190">
    <property type="component" value="Unassembled WGS sequence"/>
</dbReference>
<feature type="region of interest" description="Disordered" evidence="3">
    <location>
        <begin position="221"/>
        <end position="241"/>
    </location>
</feature>
<dbReference type="Gene3D" id="1.10.287.110">
    <property type="entry name" value="DnaJ domain"/>
    <property type="match status" value="1"/>
</dbReference>
<keyword evidence="1" id="KW-0677">Repeat</keyword>
<feature type="domain" description="J" evidence="4">
    <location>
        <begin position="160"/>
        <end position="233"/>
    </location>
</feature>
<feature type="compositionally biased region" description="Low complexity" evidence="3">
    <location>
        <begin position="34"/>
        <end position="49"/>
    </location>
</feature>
<evidence type="ECO:0000256" key="3">
    <source>
        <dbReference type="SAM" id="MobiDB-lite"/>
    </source>
</evidence>
<dbReference type="EMBL" id="CADCXV010000928">
    <property type="protein sequence ID" value="CAB0038848.1"/>
    <property type="molecule type" value="Genomic_DNA"/>
</dbReference>
<dbReference type="AlphaFoldDB" id="A0A6H5IMI7"/>